<name>A0A8S0WHM5_9FIRM</name>
<proteinExistence type="predicted"/>
<dbReference type="Pfam" id="PF07992">
    <property type="entry name" value="Pyr_redox_2"/>
    <property type="match status" value="1"/>
</dbReference>
<keyword evidence="2" id="KW-0560">Oxidoreductase</keyword>
<keyword evidence="4" id="KW-1185">Reference proteome</keyword>
<dbReference type="SUPFAM" id="SSF51905">
    <property type="entry name" value="FAD/NAD(P)-binding domain"/>
    <property type="match status" value="1"/>
</dbReference>
<evidence type="ECO:0000313" key="2">
    <source>
        <dbReference type="EMBL" id="CAA7602802.1"/>
    </source>
</evidence>
<dbReference type="GO" id="GO:0016491">
    <property type="term" value="F:oxidoreductase activity"/>
    <property type="evidence" value="ECO:0007669"/>
    <property type="project" value="UniProtKB-KW"/>
</dbReference>
<dbReference type="KEGG" id="aacx:DEACI_3481"/>
<dbReference type="RefSeq" id="WP_240986120.1">
    <property type="nucleotide sequence ID" value="NZ_CDGJ01000027.1"/>
</dbReference>
<dbReference type="EMBL" id="CDGJ01000027">
    <property type="protein sequence ID" value="CEJ06341.1"/>
    <property type="molecule type" value="Genomic_DNA"/>
</dbReference>
<dbReference type="Gene3D" id="3.50.50.60">
    <property type="entry name" value="FAD/NAD(P)-binding domain"/>
    <property type="match status" value="2"/>
</dbReference>
<dbReference type="EMBL" id="LR746496">
    <property type="protein sequence ID" value="CAA7602802.1"/>
    <property type="molecule type" value="Genomic_DNA"/>
</dbReference>
<dbReference type="AlphaFoldDB" id="A0A8S0WHM5"/>
<gene>
    <name evidence="3" type="ORF">DEACI_0789</name>
    <name evidence="2" type="ORF">DEACI_3481</name>
</gene>
<dbReference type="InterPro" id="IPR036188">
    <property type="entry name" value="FAD/NAD-bd_sf"/>
</dbReference>
<reference evidence="2" key="2">
    <citation type="submission" date="2020-01" db="EMBL/GenBank/DDBJ databases">
        <authorList>
            <person name="Hornung B."/>
        </authorList>
    </citation>
    <scope>NUCLEOTIDE SEQUENCE</scope>
    <source>
        <strain evidence="2">PacBioINE</strain>
    </source>
</reference>
<evidence type="ECO:0000313" key="3">
    <source>
        <dbReference type="EMBL" id="CEJ06341.1"/>
    </source>
</evidence>
<dbReference type="Proteomes" id="UP001071230">
    <property type="component" value="Unassembled WGS sequence"/>
</dbReference>
<dbReference type="InterPro" id="IPR023753">
    <property type="entry name" value="FAD/NAD-binding_dom"/>
</dbReference>
<evidence type="ECO:0000313" key="4">
    <source>
        <dbReference type="Proteomes" id="UP001071230"/>
    </source>
</evidence>
<protein>
    <submittedName>
        <fullName evidence="3">FAD-dependent pyridine nucleotide-disulfide oxidoreductase</fullName>
    </submittedName>
    <submittedName>
        <fullName evidence="2">Pyridine nucleotide-disulphide oxidoreductase</fullName>
        <ecNumber evidence="2">1.-.-.-</ecNumber>
    </submittedName>
</protein>
<dbReference type="Proteomes" id="UP000836597">
    <property type="component" value="Chromosome"/>
</dbReference>
<reference evidence="3" key="1">
    <citation type="submission" date="2014-11" db="EMBL/GenBank/DDBJ databases">
        <authorList>
            <person name="Hornung B.V."/>
        </authorList>
    </citation>
    <scope>NUCLEOTIDE SEQUENCE</scope>
    <source>
        <strain evidence="3">INE</strain>
    </source>
</reference>
<dbReference type="EC" id="1.-.-.-" evidence="2"/>
<evidence type="ECO:0000259" key="1">
    <source>
        <dbReference type="Pfam" id="PF07992"/>
    </source>
</evidence>
<accession>A0A8S0WHM5</accession>
<feature type="domain" description="FAD/NAD(P)-binding" evidence="1">
    <location>
        <begin position="8"/>
        <end position="140"/>
    </location>
</feature>
<dbReference type="PANTHER" id="PTHR43755:SF1">
    <property type="entry name" value="FAD-DEPENDENT PYRIDINE NUCLEOTIDE-DISULPHIDE OXIDOREDUCTASE"/>
    <property type="match status" value="1"/>
</dbReference>
<organism evidence="2">
    <name type="scientific">Acididesulfobacillus acetoxydans</name>
    <dbReference type="NCBI Taxonomy" id="1561005"/>
    <lineage>
        <taxon>Bacteria</taxon>
        <taxon>Bacillati</taxon>
        <taxon>Bacillota</taxon>
        <taxon>Clostridia</taxon>
        <taxon>Eubacteriales</taxon>
        <taxon>Peptococcaceae</taxon>
        <taxon>Acididesulfobacillus</taxon>
    </lineage>
</organism>
<sequence>MQGSKKPRVLVLGANFAGLTTARFIREQCGGAVDITVIDRKSYLVFVPNIPIEVFANRDPQNSLHMPIEHVLHGDGSEFIQADVRAIDVENSQVDFVVTERPGAPVEHIQYDYLVVALGARLAYDQIEGFGEYGFTLSDTYYGNRFRRYLHEGGYKGGPIVIGSARFHQGSKGKPDWLPTALAACEGPPLEIALSMGAWLEDHSWGGPNKITLFTPAPVIAEDAGEEIVSKFLEMAGNMGYHYVNKTEDIRRLTKDGIEFANGTSLEAEVKLVLPDWKAHDFMKDLPIADEEGFVVTDLTMRSPDYPKIFAVGDAAALTVPKLGTLGDMQARIVAAQIAKDLGRLPAESAAEVFKPEVICMGDMGRDKAFYIHSDVWYGGKTSILKMGRMIFALKLAFKEMYYRTGGKPSRWGLPLTELLSEHVF</sequence>
<dbReference type="PANTHER" id="PTHR43755">
    <property type="match status" value="1"/>
</dbReference>
<dbReference type="InterPro" id="IPR052541">
    <property type="entry name" value="SQRD"/>
</dbReference>